<keyword evidence="1" id="KW-1133">Transmembrane helix</keyword>
<protein>
    <submittedName>
        <fullName evidence="3">CubicO group peptidase, beta-lactamase class C family</fullName>
    </submittedName>
</protein>
<keyword evidence="1" id="KW-0472">Membrane</keyword>
<dbReference type="InterPro" id="IPR012338">
    <property type="entry name" value="Beta-lactam/transpept-like"/>
</dbReference>
<evidence type="ECO:0000313" key="3">
    <source>
        <dbReference type="EMBL" id="SDK43291.1"/>
    </source>
</evidence>
<dbReference type="PANTHER" id="PTHR46825">
    <property type="entry name" value="D-ALANYL-D-ALANINE-CARBOXYPEPTIDASE/ENDOPEPTIDASE AMPH"/>
    <property type="match status" value="1"/>
</dbReference>
<feature type="transmembrane region" description="Helical" evidence="1">
    <location>
        <begin position="520"/>
        <end position="543"/>
    </location>
</feature>
<feature type="transmembrane region" description="Helical" evidence="1">
    <location>
        <begin position="632"/>
        <end position="651"/>
    </location>
</feature>
<dbReference type="AlphaFoldDB" id="A0A1G9BV01"/>
<name>A0A1G9BV01_9EURY</name>
<dbReference type="Gene3D" id="3.40.710.10">
    <property type="entry name" value="DD-peptidase/beta-lactamase superfamily"/>
    <property type="match status" value="1"/>
</dbReference>
<dbReference type="InterPro" id="IPR050491">
    <property type="entry name" value="AmpC-like"/>
</dbReference>
<accession>A0A1G9BV01</accession>
<dbReference type="EMBL" id="FNFE01000004">
    <property type="protein sequence ID" value="SDK43291.1"/>
    <property type="molecule type" value="Genomic_DNA"/>
</dbReference>
<evidence type="ECO:0000313" key="4">
    <source>
        <dbReference type="Proteomes" id="UP000198882"/>
    </source>
</evidence>
<dbReference type="STRING" id="1095776.SAMN04515672_3100"/>
<gene>
    <name evidence="3" type="ORF">SAMN04515672_3100</name>
</gene>
<keyword evidence="1" id="KW-0812">Transmembrane</keyword>
<dbReference type="InterPro" id="IPR001466">
    <property type="entry name" value="Beta-lactam-related"/>
</dbReference>
<dbReference type="PANTHER" id="PTHR46825:SF9">
    <property type="entry name" value="BETA-LACTAMASE-RELATED DOMAIN-CONTAINING PROTEIN"/>
    <property type="match status" value="1"/>
</dbReference>
<sequence>MRSTVALALVVSSLLVAGAVGPVVAAGAPIDADGTETSALDCASDESDAEPVFDDPDDLEAFVDDAIADRRAEHEIPGATVSVVEGDETVLAKGYGEADAEAGTPVRANETAFMVGSVAKLVTWTAVMQAVEDGELDLDEDVNAYLEDSEVEVPDTYDEPVTLRHLGTHTAGFDIALSPGLVEDGDDVTALETALVEDQPDRVRPPGETTSYSNYGTMLAGHVVEETYDTSFEAYVQSDVFGPLEMDHSTFAQPVPDDHPGELAAPHAADGESEDRWYINWRPAGSMSATATDMASFMRAHLDDGAVDDARILEPETVATMHDTHHERHPELTDWRYGFYEYGATDADLLAHSGGTMHEASKLVLAPEDDVGIFVSYNLRDDAAPPGDVVDEILEAYELQPEPESDADVLEGATPDEAGERADAVAGEYRTTMAPTDGPEQVVDLAMRFSVEATGDGRLESDTLGFNEQEWVETEPYVYHEVGGHDVLVADVVDGEVESLHASSAPMLAYEPVAAHERTLVVGSSVGVAVLGFALSVLGWIGFATWRRVQAWRTGHEPSEEELGTTSDDPARGSLRERLSDRLRHPPWLARAPGTALCVVSLAFVGSFLWGLGVDGEFAFATVPTPFRFALALPPLVGALALATAIGSVLAWQRGYWSRRARIHQTVLTGLGLAFVWFLVQFGFLGV</sequence>
<organism evidence="3 4">
    <name type="scientific">Natronorubrum texcoconense</name>
    <dbReference type="NCBI Taxonomy" id="1095776"/>
    <lineage>
        <taxon>Archaea</taxon>
        <taxon>Methanobacteriati</taxon>
        <taxon>Methanobacteriota</taxon>
        <taxon>Stenosarchaea group</taxon>
        <taxon>Halobacteria</taxon>
        <taxon>Halobacteriales</taxon>
        <taxon>Natrialbaceae</taxon>
        <taxon>Natronorubrum</taxon>
    </lineage>
</organism>
<dbReference type="Pfam" id="PF00144">
    <property type="entry name" value="Beta-lactamase"/>
    <property type="match status" value="1"/>
</dbReference>
<evidence type="ECO:0000256" key="1">
    <source>
        <dbReference type="SAM" id="Phobius"/>
    </source>
</evidence>
<feature type="domain" description="Beta-lactamase-related" evidence="2">
    <location>
        <begin position="63"/>
        <end position="385"/>
    </location>
</feature>
<feature type="transmembrane region" description="Helical" evidence="1">
    <location>
        <begin position="663"/>
        <end position="684"/>
    </location>
</feature>
<feature type="transmembrane region" description="Helical" evidence="1">
    <location>
        <begin position="588"/>
        <end position="612"/>
    </location>
</feature>
<reference evidence="4" key="1">
    <citation type="submission" date="2016-10" db="EMBL/GenBank/DDBJ databases">
        <authorList>
            <person name="Varghese N."/>
            <person name="Submissions S."/>
        </authorList>
    </citation>
    <scope>NUCLEOTIDE SEQUENCE [LARGE SCALE GENOMIC DNA]</scope>
    <source>
        <strain evidence="4">B4,CECT 8067,JCM 17497</strain>
    </source>
</reference>
<dbReference type="RefSeq" id="WP_175529323.1">
    <property type="nucleotide sequence ID" value="NZ_FNFE01000004.1"/>
</dbReference>
<dbReference type="OrthoDB" id="111095at2157"/>
<evidence type="ECO:0000259" key="2">
    <source>
        <dbReference type="Pfam" id="PF00144"/>
    </source>
</evidence>
<keyword evidence="4" id="KW-1185">Reference proteome</keyword>
<dbReference type="Proteomes" id="UP000198882">
    <property type="component" value="Unassembled WGS sequence"/>
</dbReference>
<dbReference type="SUPFAM" id="SSF56601">
    <property type="entry name" value="beta-lactamase/transpeptidase-like"/>
    <property type="match status" value="1"/>
</dbReference>
<proteinExistence type="predicted"/>